<comment type="caution">
    <text evidence="1">The sequence shown here is derived from an EMBL/GenBank/DDBJ whole genome shotgun (WGS) entry which is preliminary data.</text>
</comment>
<gene>
    <name evidence="1" type="ORF">FVB9532_01781</name>
</gene>
<dbReference type="Proteomes" id="UP000356253">
    <property type="component" value="Unassembled WGS sequence"/>
</dbReference>
<reference evidence="1" key="1">
    <citation type="submission" date="2019-09" db="EMBL/GenBank/DDBJ databases">
        <authorList>
            <person name="Rodrigo-Torres L."/>
            <person name="Arahal R. D."/>
            <person name="Lucena T."/>
        </authorList>
    </citation>
    <scope>NUCLEOTIDE SEQUENCE</scope>
    <source>
        <strain evidence="1">ISS653</strain>
    </source>
</reference>
<protein>
    <submittedName>
        <fullName evidence="1">Uncharacterized protein</fullName>
    </submittedName>
</protein>
<evidence type="ECO:0000313" key="2">
    <source>
        <dbReference type="Proteomes" id="UP000356253"/>
    </source>
</evidence>
<accession>A0AC61Y814</accession>
<dbReference type="EMBL" id="CABVMM010000006">
    <property type="protein sequence ID" value="VVV00510.1"/>
    <property type="molecule type" value="Genomic_DNA"/>
</dbReference>
<organism evidence="1 2">
    <name type="scientific">Mesonia oceanica</name>
    <dbReference type="NCBI Taxonomy" id="2687242"/>
    <lineage>
        <taxon>Bacteria</taxon>
        <taxon>Pseudomonadati</taxon>
        <taxon>Bacteroidota</taxon>
        <taxon>Flavobacteriia</taxon>
        <taxon>Flavobacteriales</taxon>
        <taxon>Flavobacteriaceae</taxon>
        <taxon>Mesonia</taxon>
    </lineage>
</organism>
<proteinExistence type="predicted"/>
<name>A0AC61Y814_9FLAO</name>
<sequence length="220" mass="25753">MKINNKIKPYLVPLVYFILIFSIGAILQIFSKVYLEKPFPNLIFKSFTLLSFLTLISRYKNEKWNIFKINKISKRQLLIILFLFSLFVITNYISITFSNQEDYANYIRENLNSFILIITISSIGEEIIYRGFIQTYINQFFKDNRIISRGNIFASILFWITHLGFFTIMQPSFAIMSLILVAISSIVLGYLKDKNKGIILPIIVHLICNYIHTFMKITLG</sequence>
<keyword evidence="2" id="KW-1185">Reference proteome</keyword>
<evidence type="ECO:0000313" key="1">
    <source>
        <dbReference type="EMBL" id="VVV00510.1"/>
    </source>
</evidence>